<dbReference type="SUPFAM" id="SSF56672">
    <property type="entry name" value="DNA/RNA polymerases"/>
    <property type="match status" value="1"/>
</dbReference>
<dbReference type="Pfam" id="PF00078">
    <property type="entry name" value="RVT_1"/>
    <property type="match status" value="1"/>
</dbReference>
<reference evidence="2" key="1">
    <citation type="journal article" date="2016" name="Sci. Rep.">
        <title>Expansion of amphibian intronless interferons revises the paradigm for interferon evolution and functional diversity.</title>
        <authorList>
            <person name="Sang Y."/>
            <person name="Liu Q."/>
            <person name="Lee J."/>
            <person name="Ma W."/>
            <person name="McVey D.S."/>
            <person name="Blecha F."/>
        </authorList>
    </citation>
    <scope>NUCLEOTIDE SEQUENCE</scope>
    <source>
        <strain evidence="2">Ifnx22</strain>
    </source>
</reference>
<protein>
    <submittedName>
        <fullName evidence="2">Type I interferon 22</fullName>
    </submittedName>
</protein>
<organism evidence="2">
    <name type="scientific">Xenopus laevis</name>
    <name type="common">African clawed frog</name>
    <dbReference type="NCBI Taxonomy" id="8355"/>
    <lineage>
        <taxon>Eukaryota</taxon>
        <taxon>Metazoa</taxon>
        <taxon>Chordata</taxon>
        <taxon>Craniata</taxon>
        <taxon>Vertebrata</taxon>
        <taxon>Euteleostomi</taxon>
        <taxon>Amphibia</taxon>
        <taxon>Batrachia</taxon>
        <taxon>Anura</taxon>
        <taxon>Pipoidea</taxon>
        <taxon>Pipidae</taxon>
        <taxon>Xenopodinae</taxon>
        <taxon>Xenopus</taxon>
        <taxon>Xenopus</taxon>
    </lineage>
</organism>
<dbReference type="AlphaFoldDB" id="A0A1B1FFV0"/>
<dbReference type="GeneID" id="124629387"/>
<feature type="domain" description="Reverse transcriptase" evidence="1">
    <location>
        <begin position="1"/>
        <end position="217"/>
    </location>
</feature>
<evidence type="ECO:0000313" key="2">
    <source>
        <dbReference type="EMBL" id="ANQ43334.1"/>
    </source>
</evidence>
<proteinExistence type="predicted"/>
<sequence length="217" mass="24477">MEPMEEIPPGRFLTLPPIDFTSNISLVGTAATVLDKISGESINLYEKKCHQLGHTKKEWSELTHLDSGGAVDVIDLDFAKAFDTMHHMQRLLSKLRSVGLNKDVYTWIGNWIQDRVQRVVVNGTFSTWSKVLSGVPQGSVLGPLLFNLFINDLGEGVVSNVSVFADDTKLSAQLIPSRMWHLQQDLDKLAIWAAKWQMRFNVDKYKVMHLGCIHLYP</sequence>
<dbReference type="InterPro" id="IPR043502">
    <property type="entry name" value="DNA/RNA_pol_sf"/>
</dbReference>
<dbReference type="EMBL" id="KU594589">
    <property type="protein sequence ID" value="ANQ43334.1"/>
    <property type="molecule type" value="Genomic_DNA"/>
</dbReference>
<accession>A0A1B1FFV0</accession>
<name>A0A1B1FFV0_XENLA</name>
<evidence type="ECO:0000259" key="1">
    <source>
        <dbReference type="PROSITE" id="PS50878"/>
    </source>
</evidence>
<dbReference type="PANTHER" id="PTHR33332">
    <property type="entry name" value="REVERSE TRANSCRIPTASE DOMAIN-CONTAINING PROTEIN"/>
    <property type="match status" value="1"/>
</dbReference>
<dbReference type="InterPro" id="IPR000477">
    <property type="entry name" value="RT_dom"/>
</dbReference>
<dbReference type="RefSeq" id="NP_001389890.1">
    <property type="nucleotide sequence ID" value="NM_001402961.1"/>
</dbReference>
<dbReference type="PROSITE" id="PS50878">
    <property type="entry name" value="RT_POL"/>
    <property type="match status" value="1"/>
</dbReference>